<sequence>MNVSAPPADSTDTTRKHACGSSSSVIRPIEPFESYYYWLETTVPTLNDDRIRFSLTLISLGRPDETPSETLAIIASYNCILRMHFTDIRSGKTWSTCHQTELWLRSRRAILRQLQCKHTPSATELSDSKVKRSGPPA</sequence>
<evidence type="ECO:0000313" key="3">
    <source>
        <dbReference type="Proteomes" id="UP000218811"/>
    </source>
</evidence>
<dbReference type="Proteomes" id="UP000218811">
    <property type="component" value="Unassembled WGS sequence"/>
</dbReference>
<proteinExistence type="predicted"/>
<feature type="region of interest" description="Disordered" evidence="1">
    <location>
        <begin position="1"/>
        <end position="20"/>
    </location>
</feature>
<gene>
    <name evidence="2" type="ORF">WOLCODRAFT_135068</name>
</gene>
<accession>A0A2H3J3M3</accession>
<reference evidence="2 3" key="1">
    <citation type="journal article" date="2012" name="Science">
        <title>The Paleozoic origin of enzymatic lignin decomposition reconstructed from 31 fungal genomes.</title>
        <authorList>
            <person name="Floudas D."/>
            <person name="Binder M."/>
            <person name="Riley R."/>
            <person name="Barry K."/>
            <person name="Blanchette R.A."/>
            <person name="Henrissat B."/>
            <person name="Martinez A.T."/>
            <person name="Otillar R."/>
            <person name="Spatafora J.W."/>
            <person name="Yadav J.S."/>
            <person name="Aerts A."/>
            <person name="Benoit I."/>
            <person name="Boyd A."/>
            <person name="Carlson A."/>
            <person name="Copeland A."/>
            <person name="Coutinho P.M."/>
            <person name="de Vries R.P."/>
            <person name="Ferreira P."/>
            <person name="Findley K."/>
            <person name="Foster B."/>
            <person name="Gaskell J."/>
            <person name="Glotzer D."/>
            <person name="Gorecki P."/>
            <person name="Heitman J."/>
            <person name="Hesse C."/>
            <person name="Hori C."/>
            <person name="Igarashi K."/>
            <person name="Jurgens J.A."/>
            <person name="Kallen N."/>
            <person name="Kersten P."/>
            <person name="Kohler A."/>
            <person name="Kuees U."/>
            <person name="Kumar T.K.A."/>
            <person name="Kuo A."/>
            <person name="LaButti K."/>
            <person name="Larrondo L.F."/>
            <person name="Lindquist E."/>
            <person name="Ling A."/>
            <person name="Lombard V."/>
            <person name="Lucas S."/>
            <person name="Lundell T."/>
            <person name="Martin R."/>
            <person name="McLaughlin D.J."/>
            <person name="Morgenstern I."/>
            <person name="Morin E."/>
            <person name="Murat C."/>
            <person name="Nagy L.G."/>
            <person name="Nolan M."/>
            <person name="Ohm R.A."/>
            <person name="Patyshakuliyeva A."/>
            <person name="Rokas A."/>
            <person name="Ruiz-Duenas F.J."/>
            <person name="Sabat G."/>
            <person name="Salamov A."/>
            <person name="Samejima M."/>
            <person name="Schmutz J."/>
            <person name="Slot J.C."/>
            <person name="St John F."/>
            <person name="Stenlid J."/>
            <person name="Sun H."/>
            <person name="Sun S."/>
            <person name="Syed K."/>
            <person name="Tsang A."/>
            <person name="Wiebenga A."/>
            <person name="Young D."/>
            <person name="Pisabarro A."/>
            <person name="Eastwood D.C."/>
            <person name="Martin F."/>
            <person name="Cullen D."/>
            <person name="Grigoriev I.V."/>
            <person name="Hibbett D.S."/>
        </authorList>
    </citation>
    <scope>NUCLEOTIDE SEQUENCE [LARGE SCALE GENOMIC DNA]</scope>
    <source>
        <strain evidence="2 3">MD-104</strain>
    </source>
</reference>
<protein>
    <submittedName>
        <fullName evidence="2">Uncharacterized protein</fullName>
    </submittedName>
</protein>
<organism evidence="2 3">
    <name type="scientific">Wolfiporia cocos (strain MD-104)</name>
    <name type="common">Brown rot fungus</name>
    <dbReference type="NCBI Taxonomy" id="742152"/>
    <lineage>
        <taxon>Eukaryota</taxon>
        <taxon>Fungi</taxon>
        <taxon>Dikarya</taxon>
        <taxon>Basidiomycota</taxon>
        <taxon>Agaricomycotina</taxon>
        <taxon>Agaricomycetes</taxon>
        <taxon>Polyporales</taxon>
        <taxon>Phaeolaceae</taxon>
        <taxon>Wolfiporia</taxon>
    </lineage>
</organism>
<dbReference type="AlphaFoldDB" id="A0A2H3J3M3"/>
<dbReference type="EMBL" id="KB467831">
    <property type="protein sequence ID" value="PCH33339.1"/>
    <property type="molecule type" value="Genomic_DNA"/>
</dbReference>
<evidence type="ECO:0000313" key="2">
    <source>
        <dbReference type="EMBL" id="PCH33339.1"/>
    </source>
</evidence>
<name>A0A2H3J3M3_WOLCO</name>
<keyword evidence="3" id="KW-1185">Reference proteome</keyword>
<evidence type="ECO:0000256" key="1">
    <source>
        <dbReference type="SAM" id="MobiDB-lite"/>
    </source>
</evidence>